<organism evidence="1 2">
    <name type="scientific">Nitrosomonas oligotropha</name>
    <dbReference type="NCBI Taxonomy" id="42354"/>
    <lineage>
        <taxon>Bacteria</taxon>
        <taxon>Pseudomonadati</taxon>
        <taxon>Pseudomonadota</taxon>
        <taxon>Betaproteobacteria</taxon>
        <taxon>Nitrosomonadales</taxon>
        <taxon>Nitrosomonadaceae</taxon>
        <taxon>Nitrosomonas</taxon>
    </lineage>
</organism>
<dbReference type="Gene3D" id="1.10.150.240">
    <property type="entry name" value="Putative phosphatase, domain 2"/>
    <property type="match status" value="1"/>
</dbReference>
<dbReference type="Pfam" id="PF00702">
    <property type="entry name" value="Hydrolase"/>
    <property type="match status" value="1"/>
</dbReference>
<dbReference type="Proteomes" id="UP000198814">
    <property type="component" value="Unassembled WGS sequence"/>
</dbReference>
<keyword evidence="2" id="KW-1185">Reference proteome</keyword>
<sequence length="219" mass="25205">MTTRVIPSIQQSSRNPPFRTKTFLFDIGRVLLDFDFESSLARLIPSGTDNAHERIRSVLHRKDELESGQIDPAGYADWALSILGSDATREQFYQAWQQIFTRNASMWHCVRQLAADNHNLILISNINAIHCPWIFTAYPEFALFEHKILSFEAGILKPELAIYQYAINTYRLDPAETIYIDDQPQNIAAGQQMGFLCWQYDLNHHQAFEVWLQETLAAG</sequence>
<evidence type="ECO:0000313" key="2">
    <source>
        <dbReference type="Proteomes" id="UP000198814"/>
    </source>
</evidence>
<dbReference type="EMBL" id="FODO01000002">
    <property type="protein sequence ID" value="SEN89938.1"/>
    <property type="molecule type" value="Genomic_DNA"/>
</dbReference>
<dbReference type="InterPro" id="IPR023198">
    <property type="entry name" value="PGP-like_dom2"/>
</dbReference>
<dbReference type="InterPro" id="IPR006439">
    <property type="entry name" value="HAD-SF_hydro_IA"/>
</dbReference>
<name>A0A1H8KC05_9PROT</name>
<dbReference type="InterPro" id="IPR023214">
    <property type="entry name" value="HAD_sf"/>
</dbReference>
<keyword evidence="1" id="KW-0378">Hydrolase</keyword>
<accession>A0A1H8KC05</accession>
<dbReference type="Gene3D" id="3.40.50.1000">
    <property type="entry name" value="HAD superfamily/HAD-like"/>
    <property type="match status" value="1"/>
</dbReference>
<evidence type="ECO:0000313" key="1">
    <source>
        <dbReference type="EMBL" id="SEN89938.1"/>
    </source>
</evidence>
<proteinExistence type="predicted"/>
<dbReference type="PANTHER" id="PTHR43611">
    <property type="entry name" value="ALPHA-D-GLUCOSE 1-PHOSPHATE PHOSPHATASE"/>
    <property type="match status" value="1"/>
</dbReference>
<reference evidence="2" key="1">
    <citation type="submission" date="2016-10" db="EMBL/GenBank/DDBJ databases">
        <authorList>
            <person name="Varghese N."/>
            <person name="Submissions S."/>
        </authorList>
    </citation>
    <scope>NUCLEOTIDE SEQUENCE [LARGE SCALE GENOMIC DNA]</scope>
    <source>
        <strain evidence="2">Nm76</strain>
    </source>
</reference>
<dbReference type="PRINTS" id="PR00413">
    <property type="entry name" value="HADHALOGNASE"/>
</dbReference>
<dbReference type="CDD" id="cd02603">
    <property type="entry name" value="HAD_sEH-N_like"/>
    <property type="match status" value="1"/>
</dbReference>
<dbReference type="SUPFAM" id="SSF56784">
    <property type="entry name" value="HAD-like"/>
    <property type="match status" value="1"/>
</dbReference>
<dbReference type="GO" id="GO:0016787">
    <property type="term" value="F:hydrolase activity"/>
    <property type="evidence" value="ECO:0007669"/>
    <property type="project" value="UniProtKB-KW"/>
</dbReference>
<dbReference type="PANTHER" id="PTHR43611:SF3">
    <property type="entry name" value="FLAVIN MONONUCLEOTIDE HYDROLASE 1, CHLOROPLATIC"/>
    <property type="match status" value="1"/>
</dbReference>
<protein>
    <submittedName>
        <fullName evidence="1">Putative hydrolase of the HAD superfamily</fullName>
    </submittedName>
</protein>
<dbReference type="RefSeq" id="WP_090315854.1">
    <property type="nucleotide sequence ID" value="NZ_FNOE01000003.1"/>
</dbReference>
<dbReference type="STRING" id="42354.SAMN05216333_10260"/>
<dbReference type="OrthoDB" id="9797415at2"/>
<gene>
    <name evidence="1" type="ORF">SAMN05216333_10260</name>
</gene>
<dbReference type="InterPro" id="IPR036412">
    <property type="entry name" value="HAD-like_sf"/>
</dbReference>
<dbReference type="NCBIfam" id="TIGR01509">
    <property type="entry name" value="HAD-SF-IA-v3"/>
    <property type="match status" value="1"/>
</dbReference>
<dbReference type="AlphaFoldDB" id="A0A1H8KC05"/>